<evidence type="ECO:0000313" key="3">
    <source>
        <dbReference type="Proteomes" id="UP000218238"/>
    </source>
</evidence>
<dbReference type="Proteomes" id="UP000218238">
    <property type="component" value="Unassembled WGS sequence"/>
</dbReference>
<name>A0A2A2TDR9_9CYAN</name>
<dbReference type="Pfam" id="PF12966">
    <property type="entry name" value="AtpR"/>
    <property type="match status" value="1"/>
</dbReference>
<dbReference type="OrthoDB" id="467414at2"/>
<accession>A0A2A2TDR9</accession>
<feature type="transmembrane region" description="Helical" evidence="1">
    <location>
        <begin position="38"/>
        <end position="62"/>
    </location>
</feature>
<keyword evidence="1" id="KW-0812">Transmembrane</keyword>
<dbReference type="NCBIfam" id="TIGR03165">
    <property type="entry name" value="F1F0_chp_2"/>
    <property type="match status" value="1"/>
</dbReference>
<dbReference type="RefSeq" id="WP_095723721.1">
    <property type="nucleotide sequence ID" value="NZ_NTFS01000305.1"/>
</dbReference>
<evidence type="ECO:0000256" key="1">
    <source>
        <dbReference type="SAM" id="Phobius"/>
    </source>
</evidence>
<protein>
    <submittedName>
        <fullName evidence="2">ATP synthase subunit I</fullName>
    </submittedName>
</protein>
<dbReference type="EMBL" id="NTFS01000305">
    <property type="protein sequence ID" value="PAX51947.1"/>
    <property type="molecule type" value="Genomic_DNA"/>
</dbReference>
<evidence type="ECO:0000313" key="2">
    <source>
        <dbReference type="EMBL" id="PAX51947.1"/>
    </source>
</evidence>
<feature type="transmembrane region" description="Helical" evidence="1">
    <location>
        <begin position="68"/>
        <end position="86"/>
    </location>
</feature>
<dbReference type="AlphaFoldDB" id="A0A2A2TDR9"/>
<keyword evidence="3" id="KW-1185">Reference proteome</keyword>
<sequence>MNSLFFLPVSLLLGILLGNFYFRGLWTTVRKLPTTQNPILLTLGSFFGRSLIAIAGFAFVLAIAQENAAWHLLVCLGAFIWVRNRIIETHVLHFKMPYFNTSTNLTKNW</sequence>
<gene>
    <name evidence="2" type="ORF">CK510_21975</name>
</gene>
<reference evidence="2 3" key="1">
    <citation type="submission" date="2017-08" db="EMBL/GenBank/DDBJ databases">
        <title>Draft genome sequence of filamentous cyanobacterium Calothrix elsteri CCALA 953.</title>
        <authorList>
            <person name="Gagunashvili A.N."/>
            <person name="Elster J."/>
            <person name="Andresson O.S."/>
        </authorList>
    </citation>
    <scope>NUCLEOTIDE SEQUENCE [LARGE SCALE GENOMIC DNA]</scope>
    <source>
        <strain evidence="2 3">CCALA 953</strain>
    </source>
</reference>
<dbReference type="InterPro" id="IPR017581">
    <property type="entry name" value="AtpR-like"/>
</dbReference>
<comment type="caution">
    <text evidence="2">The sequence shown here is derived from an EMBL/GenBank/DDBJ whole genome shotgun (WGS) entry which is preliminary data.</text>
</comment>
<keyword evidence="1" id="KW-0472">Membrane</keyword>
<feature type="transmembrane region" description="Helical" evidence="1">
    <location>
        <begin position="6"/>
        <end position="26"/>
    </location>
</feature>
<keyword evidence="1" id="KW-1133">Transmembrane helix</keyword>
<organism evidence="2 3">
    <name type="scientific">Brunnivagina elsteri CCALA 953</name>
    <dbReference type="NCBI Taxonomy" id="987040"/>
    <lineage>
        <taxon>Bacteria</taxon>
        <taxon>Bacillati</taxon>
        <taxon>Cyanobacteriota</taxon>
        <taxon>Cyanophyceae</taxon>
        <taxon>Nostocales</taxon>
        <taxon>Calotrichaceae</taxon>
        <taxon>Brunnivagina</taxon>
    </lineage>
</organism>
<proteinExistence type="predicted"/>